<keyword evidence="6" id="KW-0812">Transmembrane</keyword>
<evidence type="ECO:0000256" key="3">
    <source>
        <dbReference type="ARBA" id="ARBA00022825"/>
    </source>
</evidence>
<dbReference type="InterPro" id="IPR008979">
    <property type="entry name" value="Galactose-bd-like_sf"/>
</dbReference>
<dbReference type="PROSITE" id="PS00136">
    <property type="entry name" value="SUBTILASE_ASP"/>
    <property type="match status" value="1"/>
</dbReference>
<dbReference type="InterPro" id="IPR023827">
    <property type="entry name" value="Peptidase_S8_Asp-AS"/>
</dbReference>
<gene>
    <name evidence="8" type="ORF">ADUPG1_000625</name>
</gene>
<dbReference type="InterPro" id="IPR000209">
    <property type="entry name" value="Peptidase_S8/S53_dom"/>
</dbReference>
<feature type="domain" description="P/Homo B" evidence="7">
    <location>
        <begin position="452"/>
        <end position="580"/>
    </location>
</feature>
<accession>A0ABQ5K760</accession>
<organism evidence="8 9">
    <name type="scientific">Aduncisulcus paluster</name>
    <dbReference type="NCBI Taxonomy" id="2918883"/>
    <lineage>
        <taxon>Eukaryota</taxon>
        <taxon>Metamonada</taxon>
        <taxon>Carpediemonas-like organisms</taxon>
        <taxon>Aduncisulcus</taxon>
    </lineage>
</organism>
<evidence type="ECO:0000313" key="8">
    <source>
        <dbReference type="EMBL" id="GKT28401.1"/>
    </source>
</evidence>
<feature type="active site" description="Charge relay system" evidence="4">
    <location>
        <position position="113"/>
    </location>
</feature>
<dbReference type="Proteomes" id="UP001057375">
    <property type="component" value="Unassembled WGS sequence"/>
</dbReference>
<dbReference type="PROSITE" id="PS51892">
    <property type="entry name" value="SUBTILASE"/>
    <property type="match status" value="1"/>
</dbReference>
<evidence type="ECO:0000256" key="2">
    <source>
        <dbReference type="ARBA" id="ARBA00022801"/>
    </source>
</evidence>
<keyword evidence="9" id="KW-1185">Reference proteome</keyword>
<feature type="transmembrane region" description="Helical" evidence="6">
    <location>
        <begin position="12"/>
        <end position="34"/>
    </location>
</feature>
<evidence type="ECO:0000256" key="1">
    <source>
        <dbReference type="ARBA" id="ARBA00022670"/>
    </source>
</evidence>
<dbReference type="PROSITE" id="PS51829">
    <property type="entry name" value="P_HOMO_B"/>
    <property type="match status" value="1"/>
</dbReference>
<dbReference type="InterPro" id="IPR023828">
    <property type="entry name" value="Peptidase_S8_Ser-AS"/>
</dbReference>
<dbReference type="SUPFAM" id="SSF52743">
    <property type="entry name" value="Subtilisin-like"/>
    <property type="match status" value="1"/>
</dbReference>
<dbReference type="PROSITE" id="PS00138">
    <property type="entry name" value="SUBTILASE_SER"/>
    <property type="match status" value="1"/>
</dbReference>
<feature type="active site" description="Charge relay system" evidence="4">
    <location>
        <position position="370"/>
    </location>
</feature>
<feature type="active site" description="Charge relay system" evidence="4">
    <location>
        <position position="81"/>
    </location>
</feature>
<reference evidence="8" key="1">
    <citation type="submission" date="2022-03" db="EMBL/GenBank/DDBJ databases">
        <title>Draft genome sequence of Aduncisulcus paluster, a free-living microaerophilic Fornicata.</title>
        <authorList>
            <person name="Yuyama I."/>
            <person name="Kume K."/>
            <person name="Tamura T."/>
            <person name="Inagaki Y."/>
            <person name="Hashimoto T."/>
        </authorList>
    </citation>
    <scope>NUCLEOTIDE SEQUENCE</scope>
    <source>
        <strain evidence="8">NY0171</strain>
    </source>
</reference>
<sequence length="1254" mass="138104">MISLKTLQIAFPYIFYIYFHVLWFSSYILSSFAYNNDPNIKLNDSLEEYQWYLGSDNYGVRVRDLWEENIYGSGITIAVIDSGIIDCDDLTVDPSLEYVTVTIDDSDGTSFSHGTSCAEIIGGMNSNDIGFTGISPQSIISNIGVIDSNTTSSTISSAFLIHYSDIDITNSSWSQYVCTASSCLMYEDIEDLESSLDTLHSKGREGKGIVTVFASGNYGSFGGHCNMNATSLPYALFINAHTHLGTAASYGNVGSCIFVSAPSGTYTEVDTEDISIQFNYLHDTFHGERGNYFDMVSNSKSIQPNASSTSYSFNMKEPLSLFDVYTNDIHGGSIIDSSQSFKVHSDDSYVSSMPGVLKNGTYTFGFNGTSAATPVASGVFSLLFSSHPTLTMREAMHCVANGAEMIDSTDSHWQLNSGGYWRSSVYGFGALNASTAFQCVENIATSSDSLVMPPFQKCADTDGHPDFPIIVRGLRKESFHLEFHTDGVVEFLGLWIDISGDEYSIMNTTIRVVSPSGTVSLLVPKRIQQTSITFESSLTSLDFFGENMRGEWIVETWVHVGHAEISLSEIQLCLYGQETLGILSSSFDMNDIISDETDVVISWDFTSDEFYVDSKDSSSSLSISSVANDLFDVYIVQNNFPFFMVRPPLTQLLFTGVFEQGRMSFEGRELANTISSGSNMANGGCDCGYGRRIIVVNRNNIQVSSPSLPFTLSLSSCILEERPGQALPYSIGYNTYIVISGILMVVLPPFLILLCCDVCSLSTKMNKHPLKSISRTLHPDIVQLAKQLKENTCCFGCGANRREIILPDEESDELMLNIRSNIQTSSELPDSIKPQPIASPTVLKQEEEDDSSCQQTERSENDGVITIQLSVPVLPAISPESDIPPKKVTICSDETLLSCEKKKEEEQHQSQPQSSIAQLDIPLNLIDFDTLAIEKELVTRYIHQIQQSLLSASDEVTDLSCKQDRTIVSSSCDRSVDWISMKSHLQHFQQYLQSLSLGPSYYTIESISSVGLSVGICLLSNNAFDESYQIFCVVLTLIKRWKDKARDDSKEKETSLSSDEITLEHSHIFSSEPSKSFSLTASILETVCERARFGAFFSVGLSVGICLLSNNAFDESYQIFCVVLTLIKRWKDKARDDSKEKETSLSSDEITLEHSHIFSSEPSKSFSLTASILETVCERARFGAFLSSLLYDGELELGCMKSESVGGETGLIAVDIATSFAENDEEGLHRIQADPSLHVIVGEPLAAIIKALTL</sequence>
<dbReference type="EMBL" id="BQXS01000269">
    <property type="protein sequence ID" value="GKT28401.1"/>
    <property type="molecule type" value="Genomic_DNA"/>
</dbReference>
<keyword evidence="2 4" id="KW-0378">Hydrolase</keyword>
<comment type="caution">
    <text evidence="8">The sequence shown here is derived from an EMBL/GenBank/DDBJ whole genome shotgun (WGS) entry which is preliminary data.</text>
</comment>
<keyword evidence="1 4" id="KW-0645">Protease</keyword>
<dbReference type="InterPro" id="IPR002884">
    <property type="entry name" value="P_dom"/>
</dbReference>
<dbReference type="PANTHER" id="PTHR42884">
    <property type="entry name" value="PROPROTEIN CONVERTASE SUBTILISIN/KEXIN-RELATED"/>
    <property type="match status" value="1"/>
</dbReference>
<dbReference type="PRINTS" id="PR00723">
    <property type="entry name" value="SUBTILISIN"/>
</dbReference>
<evidence type="ECO:0000256" key="4">
    <source>
        <dbReference type="PROSITE-ProRule" id="PRU01240"/>
    </source>
</evidence>
<evidence type="ECO:0000256" key="6">
    <source>
        <dbReference type="SAM" id="Phobius"/>
    </source>
</evidence>
<dbReference type="Pfam" id="PF00082">
    <property type="entry name" value="Peptidase_S8"/>
    <property type="match status" value="1"/>
</dbReference>
<keyword evidence="6" id="KW-1133">Transmembrane helix</keyword>
<comment type="similarity">
    <text evidence="4 5">Belongs to the peptidase S8 family.</text>
</comment>
<dbReference type="InterPro" id="IPR015500">
    <property type="entry name" value="Peptidase_S8_subtilisin-rel"/>
</dbReference>
<name>A0ABQ5K760_9EUKA</name>
<dbReference type="Gene3D" id="3.40.50.200">
    <property type="entry name" value="Peptidase S8/S53 domain"/>
    <property type="match status" value="1"/>
</dbReference>
<keyword evidence="3 4" id="KW-0720">Serine protease</keyword>
<dbReference type="SUPFAM" id="SSF49785">
    <property type="entry name" value="Galactose-binding domain-like"/>
    <property type="match status" value="1"/>
</dbReference>
<evidence type="ECO:0000259" key="7">
    <source>
        <dbReference type="PROSITE" id="PS51829"/>
    </source>
</evidence>
<dbReference type="Gene3D" id="2.60.120.260">
    <property type="entry name" value="Galactose-binding domain-like"/>
    <property type="match status" value="1"/>
</dbReference>
<protein>
    <submittedName>
        <fullName evidence="8">Peptidase S8, subtilisin-related like protein</fullName>
    </submittedName>
</protein>
<dbReference type="PANTHER" id="PTHR42884:SF14">
    <property type="entry name" value="NEUROENDOCRINE CONVERTASE 1"/>
    <property type="match status" value="1"/>
</dbReference>
<evidence type="ECO:0000256" key="5">
    <source>
        <dbReference type="RuleBase" id="RU003355"/>
    </source>
</evidence>
<dbReference type="Pfam" id="PF01483">
    <property type="entry name" value="P_proprotein"/>
    <property type="match status" value="1"/>
</dbReference>
<evidence type="ECO:0000313" key="9">
    <source>
        <dbReference type="Proteomes" id="UP001057375"/>
    </source>
</evidence>
<proteinExistence type="inferred from homology"/>
<keyword evidence="6" id="KW-0472">Membrane</keyword>
<dbReference type="InterPro" id="IPR036852">
    <property type="entry name" value="Peptidase_S8/S53_dom_sf"/>
</dbReference>